<dbReference type="Pfam" id="PF00132">
    <property type="entry name" value="Hexapep"/>
    <property type="match status" value="1"/>
</dbReference>
<reference evidence="3 4" key="1">
    <citation type="journal article" date="2016" name="Nat. Commun.">
        <title>Thousands of microbial genomes shed light on interconnected biogeochemical processes in an aquifer system.</title>
        <authorList>
            <person name="Anantharaman K."/>
            <person name="Brown C.T."/>
            <person name="Hug L.A."/>
            <person name="Sharon I."/>
            <person name="Castelle C.J."/>
            <person name="Probst A.J."/>
            <person name="Thomas B.C."/>
            <person name="Singh A."/>
            <person name="Wilkins M.J."/>
            <person name="Karaoz U."/>
            <person name="Brodie E.L."/>
            <person name="Williams K.H."/>
            <person name="Hubbard S.S."/>
            <person name="Banfield J.F."/>
        </authorList>
    </citation>
    <scope>NUCLEOTIDE SEQUENCE [LARGE SCALE GENOMIC DNA]</scope>
</reference>
<keyword evidence="2" id="KW-0677">Repeat</keyword>
<dbReference type="EMBL" id="MGDD01000294">
    <property type="protein sequence ID" value="OGL43029.1"/>
    <property type="molecule type" value="Genomic_DNA"/>
</dbReference>
<evidence type="ECO:0000313" key="3">
    <source>
        <dbReference type="EMBL" id="OGL43029.1"/>
    </source>
</evidence>
<accession>A0A1F7RNA5</accession>
<dbReference type="InterPro" id="IPR011004">
    <property type="entry name" value="Trimer_LpxA-like_sf"/>
</dbReference>
<protein>
    <recommendedName>
        <fullName evidence="5">Acetyltransferase</fullName>
    </recommendedName>
</protein>
<dbReference type="InterPro" id="IPR018357">
    <property type="entry name" value="Hexapep_transf_CS"/>
</dbReference>
<gene>
    <name evidence="3" type="ORF">A2161_01165</name>
</gene>
<proteinExistence type="predicted"/>
<dbReference type="GO" id="GO:0016740">
    <property type="term" value="F:transferase activity"/>
    <property type="evidence" value="ECO:0007669"/>
    <property type="project" value="UniProtKB-KW"/>
</dbReference>
<dbReference type="SUPFAM" id="SSF51161">
    <property type="entry name" value="Trimeric LpxA-like enzymes"/>
    <property type="match status" value="1"/>
</dbReference>
<dbReference type="PROSITE" id="PS00101">
    <property type="entry name" value="HEXAPEP_TRANSFERASES"/>
    <property type="match status" value="1"/>
</dbReference>
<evidence type="ECO:0008006" key="5">
    <source>
        <dbReference type="Google" id="ProtNLM"/>
    </source>
</evidence>
<evidence type="ECO:0000313" key="4">
    <source>
        <dbReference type="Proteomes" id="UP000179266"/>
    </source>
</evidence>
<keyword evidence="1" id="KW-0808">Transferase</keyword>
<evidence type="ECO:0000256" key="2">
    <source>
        <dbReference type="ARBA" id="ARBA00022737"/>
    </source>
</evidence>
<name>A0A1F7RNA5_9BACT</name>
<dbReference type="InterPro" id="IPR050179">
    <property type="entry name" value="Trans_hexapeptide_repeat"/>
</dbReference>
<dbReference type="CDD" id="cd04647">
    <property type="entry name" value="LbH_MAT_like"/>
    <property type="match status" value="1"/>
</dbReference>
<dbReference type="InterPro" id="IPR001451">
    <property type="entry name" value="Hexapep"/>
</dbReference>
<sequence length="201" mass="22881">MSGFLYSEKPFGFKYRFLTSVKKVFRRFLATDYIEMLRQQGAKIGNNVFLDNVKIDINFAPLLEIKDNVSIAFGSQIWMHDAALNNIFGLPIKTGKIIIHKGATIGANVVIFCGVEIGENAVIGACSLVTRDIPANTFAYGIPAEVKGTLEDLKKTFIDKIQSNNPRFKYFDILPWRDRIKRFSNEEIQKQISDFCQQKWS</sequence>
<dbReference type="Proteomes" id="UP000179266">
    <property type="component" value="Unassembled WGS sequence"/>
</dbReference>
<comment type="caution">
    <text evidence="3">The sequence shown here is derived from an EMBL/GenBank/DDBJ whole genome shotgun (WGS) entry which is preliminary data.</text>
</comment>
<dbReference type="Gene3D" id="2.160.10.10">
    <property type="entry name" value="Hexapeptide repeat proteins"/>
    <property type="match status" value="1"/>
</dbReference>
<dbReference type="AlphaFoldDB" id="A0A1F7RNA5"/>
<dbReference type="PANTHER" id="PTHR43300">
    <property type="entry name" value="ACETYLTRANSFERASE"/>
    <property type="match status" value="1"/>
</dbReference>
<organism evidence="3 4">
    <name type="scientific">Candidatus Schekmanbacteria bacterium RBG_13_48_7</name>
    <dbReference type="NCBI Taxonomy" id="1817878"/>
    <lineage>
        <taxon>Bacteria</taxon>
        <taxon>Candidatus Schekmaniibacteriota</taxon>
    </lineage>
</organism>
<evidence type="ECO:0000256" key="1">
    <source>
        <dbReference type="ARBA" id="ARBA00022679"/>
    </source>
</evidence>